<reference evidence="6 7" key="1">
    <citation type="submission" date="2019-02" db="EMBL/GenBank/DDBJ databases">
        <title>Genome sequence of the sea-ice species Brumimicrobium glaciale.</title>
        <authorList>
            <person name="Bowman J.P."/>
        </authorList>
    </citation>
    <scope>NUCLEOTIDE SEQUENCE [LARGE SCALE GENOMIC DNA]</scope>
    <source>
        <strain evidence="6 7">IC156</strain>
    </source>
</reference>
<keyword evidence="7" id="KW-1185">Reference proteome</keyword>
<comment type="caution">
    <text evidence="6">The sequence shown here is derived from an EMBL/GenBank/DDBJ whole genome shotgun (WGS) entry which is preliminary data.</text>
</comment>
<feature type="transmembrane region" description="Helical" evidence="5">
    <location>
        <begin position="470"/>
        <end position="490"/>
    </location>
</feature>
<feature type="transmembrane region" description="Helical" evidence="5">
    <location>
        <begin position="276"/>
        <end position="300"/>
    </location>
</feature>
<keyword evidence="4 5" id="KW-0472">Membrane</keyword>
<feature type="transmembrane region" description="Helical" evidence="5">
    <location>
        <begin position="82"/>
        <end position="100"/>
    </location>
</feature>
<evidence type="ECO:0000256" key="5">
    <source>
        <dbReference type="SAM" id="Phobius"/>
    </source>
</evidence>
<dbReference type="RefSeq" id="WP_130092150.1">
    <property type="nucleotide sequence ID" value="NZ_SETE01000001.1"/>
</dbReference>
<dbReference type="PANTHER" id="PTHR23501:SF5">
    <property type="entry name" value="TRANSPORT PROTEIN"/>
    <property type="match status" value="1"/>
</dbReference>
<keyword evidence="2 5" id="KW-0812">Transmembrane</keyword>
<feature type="transmembrane region" description="Helical" evidence="5">
    <location>
        <begin position="51"/>
        <end position="70"/>
    </location>
</feature>
<keyword evidence="3 5" id="KW-1133">Transmembrane helix</keyword>
<feature type="transmembrane region" description="Helical" evidence="5">
    <location>
        <begin position="172"/>
        <end position="193"/>
    </location>
</feature>
<dbReference type="EMBL" id="SETE01000001">
    <property type="protein sequence ID" value="RYM35783.1"/>
    <property type="molecule type" value="Genomic_DNA"/>
</dbReference>
<dbReference type="GO" id="GO:0022857">
    <property type="term" value="F:transmembrane transporter activity"/>
    <property type="evidence" value="ECO:0007669"/>
    <property type="project" value="TreeGrafter"/>
</dbReference>
<dbReference type="InterPro" id="IPR036259">
    <property type="entry name" value="MFS_trans_sf"/>
</dbReference>
<evidence type="ECO:0000313" key="7">
    <source>
        <dbReference type="Proteomes" id="UP000293952"/>
    </source>
</evidence>
<organism evidence="6 7">
    <name type="scientific">Brumimicrobium glaciale</name>
    <dbReference type="NCBI Taxonomy" id="200475"/>
    <lineage>
        <taxon>Bacteria</taxon>
        <taxon>Pseudomonadati</taxon>
        <taxon>Bacteroidota</taxon>
        <taxon>Flavobacteriia</taxon>
        <taxon>Flavobacteriales</taxon>
        <taxon>Crocinitomicaceae</taxon>
        <taxon>Brumimicrobium</taxon>
    </lineage>
</organism>
<feature type="transmembrane region" description="Helical" evidence="5">
    <location>
        <begin position="306"/>
        <end position="328"/>
    </location>
</feature>
<feature type="transmembrane region" description="Helical" evidence="5">
    <location>
        <begin position="340"/>
        <end position="360"/>
    </location>
</feature>
<feature type="transmembrane region" description="Helical" evidence="5">
    <location>
        <begin position="205"/>
        <end position="226"/>
    </location>
</feature>
<dbReference type="OrthoDB" id="1404010at2"/>
<feature type="transmembrane region" description="Helical" evidence="5">
    <location>
        <begin position="238"/>
        <end position="255"/>
    </location>
</feature>
<protein>
    <submittedName>
        <fullName evidence="6">MFS transporter</fullName>
    </submittedName>
</protein>
<evidence type="ECO:0000256" key="1">
    <source>
        <dbReference type="ARBA" id="ARBA00004141"/>
    </source>
</evidence>
<dbReference type="GO" id="GO:0005886">
    <property type="term" value="C:plasma membrane"/>
    <property type="evidence" value="ECO:0007669"/>
    <property type="project" value="TreeGrafter"/>
</dbReference>
<evidence type="ECO:0000256" key="3">
    <source>
        <dbReference type="ARBA" id="ARBA00022989"/>
    </source>
</evidence>
<feature type="transmembrane region" description="Helical" evidence="5">
    <location>
        <begin position="403"/>
        <end position="427"/>
    </location>
</feature>
<feature type="transmembrane region" description="Helical" evidence="5">
    <location>
        <begin position="372"/>
        <end position="391"/>
    </location>
</feature>
<comment type="subcellular location">
    <subcellularLocation>
        <location evidence="1">Membrane</location>
        <topology evidence="1">Multi-pass membrane protein</topology>
    </subcellularLocation>
</comment>
<feature type="transmembrane region" description="Helical" evidence="5">
    <location>
        <begin position="106"/>
        <end position="132"/>
    </location>
</feature>
<dbReference type="AlphaFoldDB" id="A0A4Q4KRA2"/>
<feature type="transmembrane region" description="Helical" evidence="5">
    <location>
        <begin position="144"/>
        <end position="166"/>
    </location>
</feature>
<proteinExistence type="predicted"/>
<sequence>MYNQGLFKSWVPKLGMLLLILLLLVVILLANPVYTGNIGQMVSSTGLMSEHFLWANYAGTIGMSVAIPLVMRLKSRFRSKELMIASLLIMALGTFVIATTQVAEVVIAAGFLFGAAKMVAMIEVIIPTMFIISPTGDRGKFYPIFYPLVIILAQLGGILASNLSLVMTWQMIHIYSAGILMLVAMLCVIVMHNQRFARKMPFYQIDWLSIGLFTTSLMSLAYVLTFGKQQAWFVSDKISYSLVLSVLTMGWLVFRQSGKKRPYISFKLFRQGNVQAGMILLTALGMFMAAGSVVSIYTNAVLGYNWMINASLGLMSIPGMIVGGFVAFAWMKHKLPLKMYIFSGFGAYILYLVVLYFMMVPGLNIESFYLPQLLNGYGMSTLFISVWIFTLDKIPMKDMLPSVGLVMVFRSFVATALFGAIFSWLHYKLQWQSVNNLAVYFDANLMSSNPGLGNYRGVQLSAILAANKTLLGYIIITGIGVLGFILFHQFGSLKYKVARYNFHRSERIIKKEKKKVLEIR</sequence>
<dbReference type="Gene3D" id="1.20.1250.20">
    <property type="entry name" value="MFS general substrate transporter like domains"/>
    <property type="match status" value="1"/>
</dbReference>
<evidence type="ECO:0000256" key="4">
    <source>
        <dbReference type="ARBA" id="ARBA00023136"/>
    </source>
</evidence>
<dbReference type="SUPFAM" id="SSF103473">
    <property type="entry name" value="MFS general substrate transporter"/>
    <property type="match status" value="1"/>
</dbReference>
<name>A0A4Q4KRA2_9FLAO</name>
<evidence type="ECO:0000313" key="6">
    <source>
        <dbReference type="EMBL" id="RYM35783.1"/>
    </source>
</evidence>
<dbReference type="PANTHER" id="PTHR23501">
    <property type="entry name" value="MAJOR FACILITATOR SUPERFAMILY"/>
    <property type="match status" value="1"/>
</dbReference>
<gene>
    <name evidence="6" type="ORF">ERX46_01960</name>
</gene>
<evidence type="ECO:0000256" key="2">
    <source>
        <dbReference type="ARBA" id="ARBA00022692"/>
    </source>
</evidence>
<accession>A0A4Q4KRA2</accession>
<dbReference type="Proteomes" id="UP000293952">
    <property type="component" value="Unassembled WGS sequence"/>
</dbReference>